<dbReference type="SFLD" id="SFLDG01129">
    <property type="entry name" value="C1.5:_HAD__Beta-PGM__Phosphata"/>
    <property type="match status" value="1"/>
</dbReference>
<dbReference type="InterPro" id="IPR023214">
    <property type="entry name" value="HAD_sf"/>
</dbReference>
<dbReference type="NCBIfam" id="TIGR01509">
    <property type="entry name" value="HAD-SF-IA-v3"/>
    <property type="match status" value="1"/>
</dbReference>
<evidence type="ECO:0000313" key="2">
    <source>
        <dbReference type="Proteomes" id="UP001279642"/>
    </source>
</evidence>
<accession>A0ABU5EI29</accession>
<dbReference type="SFLD" id="SFLDS00003">
    <property type="entry name" value="Haloacid_Dehalogenase"/>
    <property type="match status" value="1"/>
</dbReference>
<dbReference type="EMBL" id="JAXCLW010000015">
    <property type="protein sequence ID" value="MDY0885851.1"/>
    <property type="molecule type" value="Genomic_DNA"/>
</dbReference>
<dbReference type="InterPro" id="IPR041492">
    <property type="entry name" value="HAD_2"/>
</dbReference>
<name>A0ABU5EI29_9PROT</name>
<dbReference type="GO" id="GO:0016787">
    <property type="term" value="F:hydrolase activity"/>
    <property type="evidence" value="ECO:0007669"/>
    <property type="project" value="UniProtKB-KW"/>
</dbReference>
<keyword evidence="1" id="KW-0378">Hydrolase</keyword>
<dbReference type="PANTHER" id="PTHR43434:SF24">
    <property type="entry name" value="HYDROLASE-RELATED"/>
    <property type="match status" value="1"/>
</dbReference>
<dbReference type="SFLD" id="SFLDG01135">
    <property type="entry name" value="C1.5.6:_HAD__Beta-PGM__Phospha"/>
    <property type="match status" value="1"/>
</dbReference>
<dbReference type="Gene3D" id="1.10.150.240">
    <property type="entry name" value="Putative phosphatase, domain 2"/>
    <property type="match status" value="1"/>
</dbReference>
<dbReference type="Pfam" id="PF13419">
    <property type="entry name" value="HAD_2"/>
    <property type="match status" value="1"/>
</dbReference>
<organism evidence="1 2">
    <name type="scientific">Dongia soli</name>
    <dbReference type="NCBI Taxonomy" id="600628"/>
    <lineage>
        <taxon>Bacteria</taxon>
        <taxon>Pseudomonadati</taxon>
        <taxon>Pseudomonadota</taxon>
        <taxon>Alphaproteobacteria</taxon>
        <taxon>Rhodospirillales</taxon>
        <taxon>Dongiaceae</taxon>
        <taxon>Dongia</taxon>
    </lineage>
</organism>
<comment type="caution">
    <text evidence="1">The sequence shown here is derived from an EMBL/GenBank/DDBJ whole genome shotgun (WGS) entry which is preliminary data.</text>
</comment>
<protein>
    <submittedName>
        <fullName evidence="1">HAD-IA family hydrolase</fullName>
    </submittedName>
</protein>
<dbReference type="Gene3D" id="3.40.50.1000">
    <property type="entry name" value="HAD superfamily/HAD-like"/>
    <property type="match status" value="1"/>
</dbReference>
<reference evidence="1 2" key="1">
    <citation type="journal article" date="2016" name="Antonie Van Leeuwenhoek">
        <title>Dongia soli sp. nov., isolated from soil from Dokdo, Korea.</title>
        <authorList>
            <person name="Kim D.U."/>
            <person name="Lee H."/>
            <person name="Kim H."/>
            <person name="Kim S.G."/>
            <person name="Ka J.O."/>
        </authorList>
    </citation>
    <scope>NUCLEOTIDE SEQUENCE [LARGE SCALE GENOMIC DNA]</scope>
    <source>
        <strain evidence="1 2">D78</strain>
    </source>
</reference>
<dbReference type="InterPro" id="IPR036412">
    <property type="entry name" value="HAD-like_sf"/>
</dbReference>
<dbReference type="InterPro" id="IPR023198">
    <property type="entry name" value="PGP-like_dom2"/>
</dbReference>
<sequence>MSDPSDLLRQLGRFRLIVFDCDGTLVDSQHNIIAAVERVWRSIDMQPPSADLIRRQVGLSVEAAIARMAPDADAVVHRRLGEAFLALKAQLQAEHRLEEPLYPGIRDLIHGLDHPELFLGIATGKGRAALDYTLQKQQLADRFHTLQTADRCRGKPDPEMMLKAIDETGMQPHQSVMIGDTSFDMEMARAAGATAVGVAWGYHQAEELRQAGAHAVIDHPSQLTGWLSRLSAA</sequence>
<dbReference type="PANTHER" id="PTHR43434">
    <property type="entry name" value="PHOSPHOGLYCOLATE PHOSPHATASE"/>
    <property type="match status" value="1"/>
</dbReference>
<dbReference type="InterPro" id="IPR050155">
    <property type="entry name" value="HAD-like_hydrolase_sf"/>
</dbReference>
<dbReference type="Proteomes" id="UP001279642">
    <property type="component" value="Unassembled WGS sequence"/>
</dbReference>
<dbReference type="RefSeq" id="WP_320510922.1">
    <property type="nucleotide sequence ID" value="NZ_JAXCLW010000015.1"/>
</dbReference>
<keyword evidence="2" id="KW-1185">Reference proteome</keyword>
<gene>
    <name evidence="1" type="ORF">SMD27_23645</name>
</gene>
<dbReference type="SUPFAM" id="SSF56784">
    <property type="entry name" value="HAD-like"/>
    <property type="match status" value="1"/>
</dbReference>
<dbReference type="NCBIfam" id="TIGR01549">
    <property type="entry name" value="HAD-SF-IA-v1"/>
    <property type="match status" value="1"/>
</dbReference>
<proteinExistence type="predicted"/>
<dbReference type="InterPro" id="IPR006439">
    <property type="entry name" value="HAD-SF_hydro_IA"/>
</dbReference>
<evidence type="ECO:0000313" key="1">
    <source>
        <dbReference type="EMBL" id="MDY0885851.1"/>
    </source>
</evidence>